<keyword evidence="1" id="KW-0229">DNA integration</keyword>
<dbReference type="Pfam" id="PF00589">
    <property type="entry name" value="Phage_integrase"/>
    <property type="match status" value="1"/>
</dbReference>
<dbReference type="GO" id="GO:0006310">
    <property type="term" value="P:DNA recombination"/>
    <property type="evidence" value="ECO:0007669"/>
    <property type="project" value="UniProtKB-KW"/>
</dbReference>
<evidence type="ECO:0000256" key="2">
    <source>
        <dbReference type="ARBA" id="ARBA00023125"/>
    </source>
</evidence>
<dbReference type="PROSITE" id="PS51898">
    <property type="entry name" value="TYR_RECOMBINASE"/>
    <property type="match status" value="1"/>
</dbReference>
<dbReference type="Gene3D" id="1.10.150.130">
    <property type="match status" value="1"/>
</dbReference>
<dbReference type="PANTHER" id="PTHR30349:SF94">
    <property type="entry name" value="INTEGRASE_RECOMBINASE HI_1414-RELATED"/>
    <property type="match status" value="1"/>
</dbReference>
<evidence type="ECO:0000259" key="6">
    <source>
        <dbReference type="PROSITE" id="PS51900"/>
    </source>
</evidence>
<evidence type="ECO:0000259" key="5">
    <source>
        <dbReference type="PROSITE" id="PS51898"/>
    </source>
</evidence>
<feature type="domain" description="Core-binding (CB)" evidence="6">
    <location>
        <begin position="73"/>
        <end position="161"/>
    </location>
</feature>
<dbReference type="SUPFAM" id="SSF56349">
    <property type="entry name" value="DNA breaking-rejoining enzymes"/>
    <property type="match status" value="1"/>
</dbReference>
<dbReference type="Gene3D" id="1.10.443.10">
    <property type="entry name" value="Intergrase catalytic core"/>
    <property type="match status" value="1"/>
</dbReference>
<keyword evidence="3" id="KW-0233">DNA recombination</keyword>
<dbReference type="InterPro" id="IPR011010">
    <property type="entry name" value="DNA_brk_join_enz"/>
</dbReference>
<evidence type="ECO:0000256" key="1">
    <source>
        <dbReference type="ARBA" id="ARBA00022908"/>
    </source>
</evidence>
<evidence type="ECO:0000256" key="4">
    <source>
        <dbReference type="PROSITE-ProRule" id="PRU01248"/>
    </source>
</evidence>
<organism evidence="7">
    <name type="scientific">Cupriavidus necator</name>
    <name type="common">Alcaligenes eutrophus</name>
    <name type="synonym">Ralstonia eutropha</name>
    <dbReference type="NCBI Taxonomy" id="106590"/>
    <lineage>
        <taxon>Bacteria</taxon>
        <taxon>Pseudomonadati</taxon>
        <taxon>Pseudomonadota</taxon>
        <taxon>Betaproteobacteria</taxon>
        <taxon>Burkholderiales</taxon>
        <taxon>Burkholderiaceae</taxon>
        <taxon>Cupriavidus</taxon>
    </lineage>
</organism>
<name>A0A1K0IQS5_CUPNE</name>
<dbReference type="CDD" id="cd00796">
    <property type="entry name" value="INT_Rci_Hp1_C"/>
    <property type="match status" value="1"/>
</dbReference>
<evidence type="ECO:0000256" key="3">
    <source>
        <dbReference type="ARBA" id="ARBA00023172"/>
    </source>
</evidence>
<feature type="domain" description="Tyr recombinase" evidence="5">
    <location>
        <begin position="182"/>
        <end position="353"/>
    </location>
</feature>
<dbReference type="InterPro" id="IPR013762">
    <property type="entry name" value="Integrase-like_cat_sf"/>
</dbReference>
<dbReference type="GO" id="GO:0015074">
    <property type="term" value="P:DNA integration"/>
    <property type="evidence" value="ECO:0007669"/>
    <property type="project" value="UniProtKB-KW"/>
</dbReference>
<protein>
    <submittedName>
        <fullName evidence="7">Tyr recombinase activity site-specific recombination Tyr recombinase activity CMGI-5</fullName>
    </submittedName>
</protein>
<dbReference type="InterPro" id="IPR010998">
    <property type="entry name" value="Integrase_recombinase_N"/>
</dbReference>
<dbReference type="AlphaFoldDB" id="A0A1K0IQS5"/>
<sequence>MGKTRVAERGIYQRGPYSFQVKLMVDGHLITGTFDSLEEARAYRNSKRAALALDPDAQRVLDARVKRHEVKAATLSLVLDRYQKEVSAKKKSAESEAHKIARLKRSKLAAKSIYRITADDVVAFLKELKRDQPGPLQGQPLSATTKRKLAALISHVFTIARKRWRMDVSNPIADIELPSAGRPRKRRLEDGEEQRLLHELAKARQAAIVVPMVRLAIETAMRQGELLALDWKDLRISGKHGTATLHDTKNGEPRIVPLNATACEILGAMPRPLKGGPVFPIRTPALRAIWELASERAGIQGLRFHDLRHEGTSRLFELGLDRIEAAAITGHKTLQMLADYTHLRAERLARKMNEAANSLELAGRPL</sequence>
<proteinExistence type="predicted"/>
<gene>
    <name evidence="7" type="primary">int</name>
    <name evidence="7" type="ORF">CNECB9_560019</name>
</gene>
<accession>A0A1K0IQS5</accession>
<dbReference type="PROSITE" id="PS51900">
    <property type="entry name" value="CB"/>
    <property type="match status" value="1"/>
</dbReference>
<dbReference type="InterPro" id="IPR002104">
    <property type="entry name" value="Integrase_catalytic"/>
</dbReference>
<dbReference type="InterPro" id="IPR044068">
    <property type="entry name" value="CB"/>
</dbReference>
<dbReference type="EMBL" id="FMSH01000503">
    <property type="protein sequence ID" value="SCU98807.1"/>
    <property type="molecule type" value="Genomic_DNA"/>
</dbReference>
<keyword evidence="2 4" id="KW-0238">DNA-binding</keyword>
<reference evidence="7" key="1">
    <citation type="submission" date="2016-09" db="EMBL/GenBank/DDBJ databases">
        <authorList>
            <person name="Capua I."/>
            <person name="De Benedictis P."/>
            <person name="Joannis T."/>
            <person name="Lombin L.H."/>
            <person name="Cattoli G."/>
        </authorList>
    </citation>
    <scope>NUCLEOTIDE SEQUENCE</scope>
    <source>
        <strain evidence="7">B9</strain>
    </source>
</reference>
<evidence type="ECO:0000313" key="7">
    <source>
        <dbReference type="EMBL" id="SCU98807.1"/>
    </source>
</evidence>
<dbReference type="GO" id="GO:0003677">
    <property type="term" value="F:DNA binding"/>
    <property type="evidence" value="ECO:0007669"/>
    <property type="project" value="UniProtKB-UniRule"/>
</dbReference>
<dbReference type="InterPro" id="IPR050090">
    <property type="entry name" value="Tyrosine_recombinase_XerCD"/>
</dbReference>
<dbReference type="PANTHER" id="PTHR30349">
    <property type="entry name" value="PHAGE INTEGRASE-RELATED"/>
    <property type="match status" value="1"/>
</dbReference>